<dbReference type="Proteomes" id="UP000001025">
    <property type="component" value="Chromosome"/>
</dbReference>
<dbReference type="STRING" id="243090.RB6005"/>
<dbReference type="EnsemblBacteria" id="CAD74559">
    <property type="protein sequence ID" value="CAD74559"/>
    <property type="gene ID" value="RB6005"/>
</dbReference>
<reference evidence="2 3" key="1">
    <citation type="journal article" date="2003" name="Proc. Natl. Acad. Sci. U.S.A.">
        <title>Complete genome sequence of the marine planctomycete Pirellula sp. strain 1.</title>
        <authorList>
            <person name="Gloeckner F.O."/>
            <person name="Kube M."/>
            <person name="Bauer M."/>
            <person name="Teeling H."/>
            <person name="Lombardot T."/>
            <person name="Ludwig W."/>
            <person name="Gade D."/>
            <person name="Beck A."/>
            <person name="Borzym K."/>
            <person name="Heitmann K."/>
            <person name="Rabus R."/>
            <person name="Schlesner H."/>
            <person name="Amann R."/>
            <person name="Reinhardt R."/>
        </authorList>
    </citation>
    <scope>NUCLEOTIDE SEQUENCE [LARGE SCALE GENOMIC DNA]</scope>
    <source>
        <strain evidence="3">DSM 10527 / NCIMB 13988 / SH1</strain>
    </source>
</reference>
<proteinExistence type="predicted"/>
<feature type="region of interest" description="Disordered" evidence="1">
    <location>
        <begin position="1"/>
        <end position="33"/>
    </location>
</feature>
<accession>Q7UQY3</accession>
<sequence>MVPRTRKVAIPGGCEKDATPPFVQQPNSGHRVKGGLGRFAKRTRKQCVFRLGPVVMFWCHFAGRGSGRLAVRRNAEILTIGVKDSGAVGR</sequence>
<evidence type="ECO:0000313" key="2">
    <source>
        <dbReference type="EMBL" id="CAD74559.1"/>
    </source>
</evidence>
<evidence type="ECO:0000313" key="3">
    <source>
        <dbReference type="Proteomes" id="UP000001025"/>
    </source>
</evidence>
<dbReference type="EMBL" id="BX294143">
    <property type="protein sequence ID" value="CAD74559.1"/>
    <property type="molecule type" value="Genomic_DNA"/>
</dbReference>
<dbReference type="HOGENOM" id="CLU_2438753_0_0_0"/>
<organism evidence="2 3">
    <name type="scientific">Rhodopirellula baltica (strain DSM 10527 / NCIMB 13988 / SH1)</name>
    <dbReference type="NCBI Taxonomy" id="243090"/>
    <lineage>
        <taxon>Bacteria</taxon>
        <taxon>Pseudomonadati</taxon>
        <taxon>Planctomycetota</taxon>
        <taxon>Planctomycetia</taxon>
        <taxon>Pirellulales</taxon>
        <taxon>Pirellulaceae</taxon>
        <taxon>Rhodopirellula</taxon>
    </lineage>
</organism>
<name>Q7UQY3_RHOBA</name>
<evidence type="ECO:0000256" key="1">
    <source>
        <dbReference type="SAM" id="MobiDB-lite"/>
    </source>
</evidence>
<keyword evidence="3" id="KW-1185">Reference proteome</keyword>
<gene>
    <name evidence="2" type="ordered locus">RB6005</name>
</gene>
<dbReference type="InParanoid" id="Q7UQY3"/>
<dbReference type="AlphaFoldDB" id="Q7UQY3"/>
<dbReference type="KEGG" id="rba:RB6005"/>
<protein>
    <submittedName>
        <fullName evidence="2">Uncharacterized protein</fullName>
    </submittedName>
</protein>